<dbReference type="Pfam" id="PF00083">
    <property type="entry name" value="Sugar_tr"/>
    <property type="match status" value="1"/>
</dbReference>
<evidence type="ECO:0000256" key="8">
    <source>
        <dbReference type="SAM" id="MobiDB-lite"/>
    </source>
</evidence>
<evidence type="ECO:0000256" key="3">
    <source>
        <dbReference type="ARBA" id="ARBA00022448"/>
    </source>
</evidence>
<feature type="transmembrane region" description="Helical" evidence="9">
    <location>
        <begin position="119"/>
        <end position="137"/>
    </location>
</feature>
<feature type="region of interest" description="Disordered" evidence="8">
    <location>
        <begin position="514"/>
        <end position="544"/>
    </location>
</feature>
<feature type="transmembrane region" description="Helical" evidence="9">
    <location>
        <begin position="434"/>
        <end position="457"/>
    </location>
</feature>
<dbReference type="InterPro" id="IPR050360">
    <property type="entry name" value="MFS_Sugar_Transporters"/>
</dbReference>
<dbReference type="PRINTS" id="PR00171">
    <property type="entry name" value="SUGRTRNSPORT"/>
</dbReference>
<comment type="subcellular location">
    <subcellularLocation>
        <location evidence="1">Membrane</location>
        <topology evidence="1">Multi-pass membrane protein</topology>
    </subcellularLocation>
</comment>
<dbReference type="Gene3D" id="1.20.1250.20">
    <property type="entry name" value="MFS general substrate transporter like domains"/>
    <property type="match status" value="1"/>
</dbReference>
<feature type="transmembrane region" description="Helical" evidence="9">
    <location>
        <begin position="208"/>
        <end position="229"/>
    </location>
</feature>
<keyword evidence="5 9" id="KW-1133">Transmembrane helix</keyword>
<feature type="transmembrane region" description="Helical" evidence="9">
    <location>
        <begin position="463"/>
        <end position="483"/>
    </location>
</feature>
<feature type="transmembrane region" description="Helical" evidence="9">
    <location>
        <begin position="331"/>
        <end position="352"/>
    </location>
</feature>
<dbReference type="PROSITE" id="PS00216">
    <property type="entry name" value="SUGAR_TRANSPORT_1"/>
    <property type="match status" value="1"/>
</dbReference>
<evidence type="ECO:0000256" key="4">
    <source>
        <dbReference type="ARBA" id="ARBA00022692"/>
    </source>
</evidence>
<keyword evidence="4 9" id="KW-0812">Transmembrane</keyword>
<evidence type="ECO:0000256" key="1">
    <source>
        <dbReference type="ARBA" id="ARBA00004141"/>
    </source>
</evidence>
<dbReference type="PANTHER" id="PTHR48022:SF75">
    <property type="entry name" value="GALACTOSE TRANSPORTER-RELATED"/>
    <property type="match status" value="1"/>
</dbReference>
<feature type="domain" description="Major facilitator superfamily (MFS) profile" evidence="10">
    <location>
        <begin position="41"/>
        <end position="487"/>
    </location>
</feature>
<evidence type="ECO:0000256" key="6">
    <source>
        <dbReference type="ARBA" id="ARBA00023136"/>
    </source>
</evidence>
<dbReference type="FunFam" id="1.20.1250.20:FF:000044">
    <property type="entry name" value="Hexose transporter Hxt3p"/>
    <property type="match status" value="1"/>
</dbReference>
<dbReference type="FunCoup" id="A0A2P6P051">
    <property type="interactions" value="80"/>
</dbReference>
<dbReference type="InterPro" id="IPR003663">
    <property type="entry name" value="Sugar/inositol_transpt"/>
</dbReference>
<dbReference type="AlphaFoldDB" id="A0A2P6P051"/>
<feature type="transmembrane region" description="Helical" evidence="9">
    <location>
        <begin position="397"/>
        <end position="422"/>
    </location>
</feature>
<reference evidence="11 12" key="1">
    <citation type="journal article" date="2018" name="Genome Biol. Evol.">
        <title>Multiple Roots of Fruiting Body Formation in Amoebozoa.</title>
        <authorList>
            <person name="Hillmann F."/>
            <person name="Forbes G."/>
            <person name="Novohradska S."/>
            <person name="Ferling I."/>
            <person name="Riege K."/>
            <person name="Groth M."/>
            <person name="Westermann M."/>
            <person name="Marz M."/>
            <person name="Spaller T."/>
            <person name="Winckler T."/>
            <person name="Schaap P."/>
            <person name="Glockner G."/>
        </authorList>
    </citation>
    <scope>NUCLEOTIDE SEQUENCE [LARGE SCALE GENOMIC DNA]</scope>
    <source>
        <strain evidence="11 12">Jena</strain>
    </source>
</reference>
<protein>
    <submittedName>
        <fullName evidence="11">High-affinity fructose transporter ght6</fullName>
    </submittedName>
</protein>
<comment type="similarity">
    <text evidence="2 7">Belongs to the major facilitator superfamily. Sugar transporter (TC 2.A.1.1) family.</text>
</comment>
<keyword evidence="12" id="KW-1185">Reference proteome</keyword>
<dbReference type="InterPro" id="IPR020846">
    <property type="entry name" value="MFS_dom"/>
</dbReference>
<feature type="transmembrane region" description="Helical" evidence="9">
    <location>
        <begin position="359"/>
        <end position="385"/>
    </location>
</feature>
<evidence type="ECO:0000259" key="10">
    <source>
        <dbReference type="PROSITE" id="PS50850"/>
    </source>
</evidence>
<dbReference type="InParanoid" id="A0A2P6P051"/>
<dbReference type="EMBL" id="MDYQ01000002">
    <property type="protein sequence ID" value="PRP89558.1"/>
    <property type="molecule type" value="Genomic_DNA"/>
</dbReference>
<gene>
    <name evidence="11" type="ORF">PROFUN_00822</name>
</gene>
<proteinExistence type="inferred from homology"/>
<feature type="transmembrane region" description="Helical" evidence="9">
    <location>
        <begin position="173"/>
        <end position="196"/>
    </location>
</feature>
<feature type="transmembrane region" description="Helical" evidence="9">
    <location>
        <begin position="34"/>
        <end position="52"/>
    </location>
</feature>
<dbReference type="GO" id="GO:0005351">
    <property type="term" value="F:carbohydrate:proton symporter activity"/>
    <property type="evidence" value="ECO:0007669"/>
    <property type="project" value="TreeGrafter"/>
</dbReference>
<dbReference type="PROSITE" id="PS00217">
    <property type="entry name" value="SUGAR_TRANSPORT_2"/>
    <property type="match status" value="1"/>
</dbReference>
<evidence type="ECO:0000313" key="11">
    <source>
        <dbReference type="EMBL" id="PRP89558.1"/>
    </source>
</evidence>
<evidence type="ECO:0000313" key="12">
    <source>
        <dbReference type="Proteomes" id="UP000241769"/>
    </source>
</evidence>
<comment type="caution">
    <text evidence="11">The sequence shown here is derived from an EMBL/GenBank/DDBJ whole genome shotgun (WGS) entry which is preliminary data.</text>
</comment>
<sequence length="544" mass="60441">MGKKASPDTKSPEDTRPMQVADKGQAGDKPDKQFNMGIVIPLVFVSMAGWMFGADTGTISGLTQMADYQQRFGVARGDGTYYFDPPRQGLVVGMVNAGTFFGCLLSAYPTERFGRRKSIMGWCLVYFLGLTLQLTAVNTWVHVMIARIITGLSIGALTVNAPSYQSELAPKAIRGAIVCTFQLFVTLGIFAGYLINYGTYRTENEASWRVPIAINFLWGIFLAVGMIFLPESPARLYKMKDEEGCKKVLAKIRGTDVSDPNVEADFEEIKEAVHKETEGGPSKWKDVFHKDVRYRTFLGIAVMSFQQLVGANFFFYFGTSTFTEVNIAQNYVAQIILGAVNFGCTFAGLYILERFGRRWPLIIGALWMCLCLLIFASVGHFKIALAADPTTERTSGIVLIVFTCLYIAAFSTTWAPAAYVIVGESFPLRVRAKCAALSTAANFFWGFLITFFTGFIVEAIDYRYGYVFAACSIIAALIIFFFAMETKGLSLEEIDAMYHSGIKAWQSEGFAKKLQEEREGKEKKDEEEGLTKGERESAQPREVQ</sequence>
<keyword evidence="3 7" id="KW-0813">Transport</keyword>
<feature type="transmembrane region" description="Helical" evidence="9">
    <location>
        <begin position="297"/>
        <end position="319"/>
    </location>
</feature>
<accession>A0A2P6P051</accession>
<dbReference type="GO" id="GO:0005886">
    <property type="term" value="C:plasma membrane"/>
    <property type="evidence" value="ECO:0007669"/>
    <property type="project" value="TreeGrafter"/>
</dbReference>
<dbReference type="PROSITE" id="PS50850">
    <property type="entry name" value="MFS"/>
    <property type="match status" value="1"/>
</dbReference>
<dbReference type="CDD" id="cd17356">
    <property type="entry name" value="MFS_HXT"/>
    <property type="match status" value="1"/>
</dbReference>
<dbReference type="NCBIfam" id="TIGR00879">
    <property type="entry name" value="SP"/>
    <property type="match status" value="1"/>
</dbReference>
<evidence type="ECO:0000256" key="5">
    <source>
        <dbReference type="ARBA" id="ARBA00022989"/>
    </source>
</evidence>
<keyword evidence="6 9" id="KW-0472">Membrane</keyword>
<evidence type="ECO:0000256" key="2">
    <source>
        <dbReference type="ARBA" id="ARBA00010992"/>
    </source>
</evidence>
<dbReference type="PANTHER" id="PTHR48022">
    <property type="entry name" value="PLASTIDIC GLUCOSE TRANSPORTER 4"/>
    <property type="match status" value="1"/>
</dbReference>
<dbReference type="SUPFAM" id="SSF103473">
    <property type="entry name" value="MFS general substrate transporter"/>
    <property type="match status" value="1"/>
</dbReference>
<feature type="compositionally biased region" description="Basic and acidic residues" evidence="8">
    <location>
        <begin position="1"/>
        <end position="16"/>
    </location>
</feature>
<organism evidence="11 12">
    <name type="scientific">Planoprotostelium fungivorum</name>
    <dbReference type="NCBI Taxonomy" id="1890364"/>
    <lineage>
        <taxon>Eukaryota</taxon>
        <taxon>Amoebozoa</taxon>
        <taxon>Evosea</taxon>
        <taxon>Variosea</taxon>
        <taxon>Cavosteliida</taxon>
        <taxon>Cavosteliaceae</taxon>
        <taxon>Planoprotostelium</taxon>
    </lineage>
</organism>
<dbReference type="InterPro" id="IPR005829">
    <property type="entry name" value="Sugar_transporter_CS"/>
</dbReference>
<dbReference type="InterPro" id="IPR036259">
    <property type="entry name" value="MFS_trans_sf"/>
</dbReference>
<name>A0A2P6P051_9EUKA</name>
<feature type="transmembrane region" description="Helical" evidence="9">
    <location>
        <begin position="89"/>
        <end position="107"/>
    </location>
</feature>
<dbReference type="InterPro" id="IPR005828">
    <property type="entry name" value="MFS_sugar_transport-like"/>
</dbReference>
<evidence type="ECO:0000256" key="9">
    <source>
        <dbReference type="SAM" id="Phobius"/>
    </source>
</evidence>
<dbReference type="OrthoDB" id="6612291at2759"/>
<dbReference type="Proteomes" id="UP000241769">
    <property type="component" value="Unassembled WGS sequence"/>
</dbReference>
<evidence type="ECO:0000256" key="7">
    <source>
        <dbReference type="RuleBase" id="RU003346"/>
    </source>
</evidence>
<feature type="region of interest" description="Disordered" evidence="8">
    <location>
        <begin position="1"/>
        <end position="29"/>
    </location>
</feature>